<feature type="transmembrane region" description="Helical" evidence="5">
    <location>
        <begin position="404"/>
        <end position="427"/>
    </location>
</feature>
<evidence type="ECO:0000313" key="7">
    <source>
        <dbReference type="EMBL" id="RYC30367.1"/>
    </source>
</evidence>
<dbReference type="InterPro" id="IPR020846">
    <property type="entry name" value="MFS_dom"/>
</dbReference>
<keyword evidence="3 5" id="KW-1133">Transmembrane helix</keyword>
<comment type="subcellular location">
    <subcellularLocation>
        <location evidence="1">Membrane</location>
        <topology evidence="1">Multi-pass membrane protein</topology>
    </subcellularLocation>
</comment>
<dbReference type="GO" id="GO:0016020">
    <property type="term" value="C:membrane"/>
    <property type="evidence" value="ECO:0007669"/>
    <property type="project" value="UniProtKB-SubCell"/>
</dbReference>
<evidence type="ECO:0000256" key="3">
    <source>
        <dbReference type="ARBA" id="ARBA00022989"/>
    </source>
</evidence>
<protein>
    <submittedName>
        <fullName evidence="7">MFS transporter</fullName>
    </submittedName>
</protein>
<dbReference type="GO" id="GO:0022857">
    <property type="term" value="F:transmembrane transporter activity"/>
    <property type="evidence" value="ECO:0007669"/>
    <property type="project" value="InterPro"/>
</dbReference>
<dbReference type="Gene3D" id="1.20.1250.20">
    <property type="entry name" value="MFS general substrate transporter like domains"/>
    <property type="match status" value="2"/>
</dbReference>
<evidence type="ECO:0000256" key="5">
    <source>
        <dbReference type="SAM" id="Phobius"/>
    </source>
</evidence>
<evidence type="ECO:0000256" key="1">
    <source>
        <dbReference type="ARBA" id="ARBA00004141"/>
    </source>
</evidence>
<evidence type="ECO:0000313" key="8">
    <source>
        <dbReference type="Proteomes" id="UP000290759"/>
    </source>
</evidence>
<name>A0A4Q2U5X2_9HYPH</name>
<evidence type="ECO:0000256" key="4">
    <source>
        <dbReference type="ARBA" id="ARBA00023136"/>
    </source>
</evidence>
<feature type="transmembrane region" description="Helical" evidence="5">
    <location>
        <begin position="279"/>
        <end position="301"/>
    </location>
</feature>
<dbReference type="InterPro" id="IPR011701">
    <property type="entry name" value="MFS"/>
</dbReference>
<proteinExistence type="predicted"/>
<keyword evidence="8" id="KW-1185">Reference proteome</keyword>
<keyword evidence="2 5" id="KW-0812">Transmembrane</keyword>
<dbReference type="PANTHER" id="PTHR11662:SF399">
    <property type="entry name" value="FI19708P1-RELATED"/>
    <property type="match status" value="1"/>
</dbReference>
<comment type="caution">
    <text evidence="7">The sequence shown here is derived from an EMBL/GenBank/DDBJ whole genome shotgun (WGS) entry which is preliminary data.</text>
</comment>
<dbReference type="RefSeq" id="WP_129228472.1">
    <property type="nucleotide sequence ID" value="NZ_QYBB01000026.1"/>
</dbReference>
<reference evidence="7 8" key="1">
    <citation type="submission" date="2018-12" db="EMBL/GenBank/DDBJ databases">
        <authorList>
            <person name="Grouzdev D.S."/>
            <person name="Krutkina M.S."/>
        </authorList>
    </citation>
    <scope>NUCLEOTIDE SEQUENCE [LARGE SCALE GENOMIC DNA]</scope>
    <source>
        <strain evidence="7 8">RmlP026</strain>
    </source>
</reference>
<dbReference type="CDD" id="cd17319">
    <property type="entry name" value="MFS_ExuT_GudP_like"/>
    <property type="match status" value="1"/>
</dbReference>
<keyword evidence="4 5" id="KW-0472">Membrane</keyword>
<dbReference type="EMBL" id="QYBB01000026">
    <property type="protein sequence ID" value="RYC30367.1"/>
    <property type="molecule type" value="Genomic_DNA"/>
</dbReference>
<feature type="transmembrane region" description="Helical" evidence="5">
    <location>
        <begin position="157"/>
        <end position="176"/>
    </location>
</feature>
<feature type="transmembrane region" description="Helical" evidence="5">
    <location>
        <begin position="60"/>
        <end position="78"/>
    </location>
</feature>
<organism evidence="7 8">
    <name type="scientific">Lichenibacterium minor</name>
    <dbReference type="NCBI Taxonomy" id="2316528"/>
    <lineage>
        <taxon>Bacteria</taxon>
        <taxon>Pseudomonadati</taxon>
        <taxon>Pseudomonadota</taxon>
        <taxon>Alphaproteobacteria</taxon>
        <taxon>Hyphomicrobiales</taxon>
        <taxon>Lichenihabitantaceae</taxon>
        <taxon>Lichenibacterium</taxon>
    </lineage>
</organism>
<dbReference type="Proteomes" id="UP000290759">
    <property type="component" value="Unassembled WGS sequence"/>
</dbReference>
<dbReference type="PANTHER" id="PTHR11662">
    <property type="entry name" value="SOLUTE CARRIER FAMILY 17"/>
    <property type="match status" value="1"/>
</dbReference>
<feature type="transmembrane region" description="Helical" evidence="5">
    <location>
        <begin position="182"/>
        <end position="201"/>
    </location>
</feature>
<accession>A0A4Q2U5X2</accession>
<reference evidence="7 8" key="2">
    <citation type="submission" date="2019-02" db="EMBL/GenBank/DDBJ databases">
        <title>'Lichenibacterium ramalinii' gen. nov. sp. nov., 'Lichenibacterium minor' gen. nov. sp. nov.</title>
        <authorList>
            <person name="Pankratov T."/>
        </authorList>
    </citation>
    <scope>NUCLEOTIDE SEQUENCE [LARGE SCALE GENOMIC DNA]</scope>
    <source>
        <strain evidence="7 8">RmlP026</strain>
    </source>
</reference>
<feature type="transmembrane region" description="Helical" evidence="5">
    <location>
        <begin position="22"/>
        <end position="39"/>
    </location>
</feature>
<dbReference type="AlphaFoldDB" id="A0A4Q2U5X2"/>
<gene>
    <name evidence="7" type="ORF">D3273_18995</name>
</gene>
<dbReference type="SUPFAM" id="SSF103473">
    <property type="entry name" value="MFS general substrate transporter"/>
    <property type="match status" value="1"/>
</dbReference>
<dbReference type="InterPro" id="IPR050382">
    <property type="entry name" value="MFS_Na/Anion_cotransporter"/>
</dbReference>
<evidence type="ECO:0000259" key="6">
    <source>
        <dbReference type="PROSITE" id="PS50850"/>
    </source>
</evidence>
<dbReference type="Pfam" id="PF07690">
    <property type="entry name" value="MFS_1"/>
    <property type="match status" value="1"/>
</dbReference>
<dbReference type="OrthoDB" id="9784658at2"/>
<sequence length="435" mass="45098">MSSSTRPLVAAAVSGTAPRSGVRWRIFGIVFLLVALNLVDRTALSIAMPTIAGEFQLSPTLQGVLLSAFFWSYAALQIPGGWLIDRFGPRRLVTGATVLWGLFQTLAALATGGVTLLLTRVGLGAAEAPLFPSGAKLSANWLAPGERGRGAVLMDSGAPLGAAFGGVVIASLILVFDSWRTAFLVAGLATVAVGVVAWRYLRDDPAVHPGVNAAELAHIRGGDAAVQAADAVLLPPRIAPRSMAGLLVGRMGWAMINFGLLTWGPSYLVQARHFDLKQIGYSTFVIFLSGTAGSLFAGFSADALITRGFARAAVYKLMLALSGFATLISFLVLPQVSDPVAAIAVLSATLFFLYWGSLYWSLPALLAPRDTIGLVGGVMNCAGSVGGIAVPIVTGAILQTTGAYGAVLGFFAVCAGFYVLGTLVIAFPARATAAR</sequence>
<feature type="transmembrane region" description="Helical" evidence="5">
    <location>
        <begin position="313"/>
        <end position="333"/>
    </location>
</feature>
<dbReference type="InterPro" id="IPR036259">
    <property type="entry name" value="MFS_trans_sf"/>
</dbReference>
<dbReference type="PROSITE" id="PS50850">
    <property type="entry name" value="MFS"/>
    <property type="match status" value="1"/>
</dbReference>
<feature type="transmembrane region" description="Helical" evidence="5">
    <location>
        <begin position="98"/>
        <end position="118"/>
    </location>
</feature>
<feature type="transmembrane region" description="Helical" evidence="5">
    <location>
        <begin position="339"/>
        <end position="360"/>
    </location>
</feature>
<feature type="domain" description="Major facilitator superfamily (MFS) profile" evidence="6">
    <location>
        <begin position="26"/>
        <end position="433"/>
    </location>
</feature>
<feature type="transmembrane region" description="Helical" evidence="5">
    <location>
        <begin position="372"/>
        <end position="398"/>
    </location>
</feature>
<evidence type="ECO:0000256" key="2">
    <source>
        <dbReference type="ARBA" id="ARBA00022692"/>
    </source>
</evidence>